<evidence type="ECO:0000256" key="1">
    <source>
        <dbReference type="PROSITE-ProRule" id="PRU00325"/>
    </source>
</evidence>
<accession>A0ABD3H016</accession>
<keyword evidence="5" id="KW-1185">Reference proteome</keyword>
<dbReference type="AlphaFoldDB" id="A0ABD3H016"/>
<dbReference type="GO" id="GO:0008270">
    <property type="term" value="F:zinc ion binding"/>
    <property type="evidence" value="ECO:0007669"/>
    <property type="project" value="UniProtKB-KW"/>
</dbReference>
<feature type="region of interest" description="Disordered" evidence="2">
    <location>
        <begin position="83"/>
        <end position="103"/>
    </location>
</feature>
<evidence type="ECO:0000259" key="3">
    <source>
        <dbReference type="PROSITE" id="PS50966"/>
    </source>
</evidence>
<dbReference type="Proteomes" id="UP001633002">
    <property type="component" value="Unassembled WGS sequence"/>
</dbReference>
<keyword evidence="1" id="KW-0863">Zinc-finger</keyword>
<organism evidence="4 5">
    <name type="scientific">Riccia sorocarpa</name>
    <dbReference type="NCBI Taxonomy" id="122646"/>
    <lineage>
        <taxon>Eukaryota</taxon>
        <taxon>Viridiplantae</taxon>
        <taxon>Streptophyta</taxon>
        <taxon>Embryophyta</taxon>
        <taxon>Marchantiophyta</taxon>
        <taxon>Marchantiopsida</taxon>
        <taxon>Marchantiidae</taxon>
        <taxon>Marchantiales</taxon>
        <taxon>Ricciaceae</taxon>
        <taxon>Riccia</taxon>
    </lineage>
</organism>
<dbReference type="PROSITE" id="PS50966">
    <property type="entry name" value="ZF_SWIM"/>
    <property type="match status" value="1"/>
</dbReference>
<protein>
    <recommendedName>
        <fullName evidence="3">SWIM-type domain-containing protein</fullName>
    </recommendedName>
</protein>
<gene>
    <name evidence="4" type="ORF">R1sor_001491</name>
</gene>
<evidence type="ECO:0000313" key="4">
    <source>
        <dbReference type="EMBL" id="KAL3683469.1"/>
    </source>
</evidence>
<proteinExistence type="predicted"/>
<sequence length="564" mass="63634">MLEMMDENDIPIVLNGDIRTRTVKRKSAYSTWIGKNDTHKHDKVAVTQQAVRYVRGRLHFGTEIDSPPASPTRAFARDHLPTDVGPSTGGKHDTIPQTPRTDPSVPVWNPLHELPEQPARVTVTSDVDGDDGMGDYRTEHQPVNLVQTKHQSAKVAVTADVDVDEGNVHDRIQHQLPQQPPAREAVNHVQTAHRAVRVDVTPEVYAHEDIGHDQTAHPVHTISSDTYDKALSDTSSEVEIIESTPRQRPPTRARPVFQQPLLGPVQYGIQVTEREVNMNNWHMSRTTTTGSRPACFTATPGRSTPCALCKTKIRHAGLVRHGVGVVAPSFIGKHKYMAIERDYRYWFCPNGRCHKGPRANSCKTQMPMVPDIMPVQRGTHLTQEEVDFLTKNGFTLVQRPDANMNQRDTFPTEAEIKVLVEAYPEEVHSHARNFRFKTSGGRRCRQKTTPSTSCLKRLERARSSQMRLIQTWEVPTVTGTANFSSGENPSDQRHYIVRVCCFPSCSCKDFWEREVRLQTYVACKHIYWVFLNVFGLLPSADKIHQPVLTLEEVDVLMGQPNRIG</sequence>
<evidence type="ECO:0000313" key="5">
    <source>
        <dbReference type="Proteomes" id="UP001633002"/>
    </source>
</evidence>
<evidence type="ECO:0000256" key="2">
    <source>
        <dbReference type="SAM" id="MobiDB-lite"/>
    </source>
</evidence>
<keyword evidence="1" id="KW-0479">Metal-binding</keyword>
<reference evidence="4 5" key="1">
    <citation type="submission" date="2024-09" db="EMBL/GenBank/DDBJ databases">
        <title>Chromosome-scale assembly of Riccia sorocarpa.</title>
        <authorList>
            <person name="Paukszto L."/>
        </authorList>
    </citation>
    <scope>NUCLEOTIDE SEQUENCE [LARGE SCALE GENOMIC DNA]</scope>
    <source>
        <strain evidence="4">LP-2024</strain>
        <tissue evidence="4">Aerial parts of the thallus</tissue>
    </source>
</reference>
<comment type="caution">
    <text evidence="4">The sequence shown here is derived from an EMBL/GenBank/DDBJ whole genome shotgun (WGS) entry which is preliminary data.</text>
</comment>
<keyword evidence="1" id="KW-0862">Zinc</keyword>
<dbReference type="InterPro" id="IPR007527">
    <property type="entry name" value="Znf_SWIM"/>
</dbReference>
<feature type="domain" description="SWIM-type" evidence="3">
    <location>
        <begin position="495"/>
        <end position="534"/>
    </location>
</feature>
<name>A0ABD3H016_9MARC</name>
<dbReference type="EMBL" id="JBJQOH010000006">
    <property type="protein sequence ID" value="KAL3683469.1"/>
    <property type="molecule type" value="Genomic_DNA"/>
</dbReference>